<dbReference type="PANTHER" id="PTHR13771">
    <property type="entry name" value="INTERCELLULAR ADHESION MOLECULE"/>
    <property type="match status" value="1"/>
</dbReference>
<dbReference type="PANTHER" id="PTHR13771:SF9">
    <property type="entry name" value="INTERCELLULAR ADHESION MOLECULE 5"/>
    <property type="match status" value="1"/>
</dbReference>
<sequence length="316" mass="35358">MDILVRHLIVIHILLWSLKDFAYADPLTISGETMVELNSKLSLDCSSLCDAEPRWEVSDNSMAKIEDKGRSRILTIDSIKPEDEMKYTCSVKCSDGHKKKYVNVMVYSIPRPVLYSTPQSPWSGQSFNMTCELKEFYPKDGIFKLHLFRNDTLIKDDMRNTNDNDKMTVTATDLQETTSTAHKCIAKLTLSNGTTKSTEANLLVQPREPKPTEGNVLPESITAKGRHRDSAAAEVLNGTEWPSIEVQTSSTSGGVHKSTALSVLSTLGAVASFMGLGSVLLLIQRRRKKRQQEGKEEDEEVMEKEKEKEQPLETST</sequence>
<dbReference type="InterPro" id="IPR003599">
    <property type="entry name" value="Ig_sub"/>
</dbReference>
<keyword evidence="2" id="KW-0812">Transmembrane</keyword>
<dbReference type="AlphaFoldDB" id="A0A8M1KGH3"/>
<keyword evidence="2" id="KW-0472">Membrane</keyword>
<feature type="signal peptide" evidence="3">
    <location>
        <begin position="1"/>
        <end position="24"/>
    </location>
</feature>
<evidence type="ECO:0000259" key="4">
    <source>
        <dbReference type="SMART" id="SM00409"/>
    </source>
</evidence>
<accession>A0A8M1KGH3</accession>
<dbReference type="InterPro" id="IPR047012">
    <property type="entry name" value="ICAM_VCAM"/>
</dbReference>
<dbReference type="OrthoDB" id="10561385at2759"/>
<organism evidence="5 6">
    <name type="scientific">Clupea harengus</name>
    <name type="common">Atlantic herring</name>
    <dbReference type="NCBI Taxonomy" id="7950"/>
    <lineage>
        <taxon>Eukaryota</taxon>
        <taxon>Metazoa</taxon>
        <taxon>Chordata</taxon>
        <taxon>Craniata</taxon>
        <taxon>Vertebrata</taxon>
        <taxon>Euteleostomi</taxon>
        <taxon>Actinopterygii</taxon>
        <taxon>Neopterygii</taxon>
        <taxon>Teleostei</taxon>
        <taxon>Clupei</taxon>
        <taxon>Clupeiformes</taxon>
        <taxon>Clupeoidei</taxon>
        <taxon>Clupeidae</taxon>
        <taxon>Clupea</taxon>
    </lineage>
</organism>
<protein>
    <submittedName>
        <fullName evidence="6">Vascular cell adhesion protein 1-like</fullName>
    </submittedName>
</protein>
<keyword evidence="3" id="KW-0732">Signal</keyword>
<evidence type="ECO:0000256" key="2">
    <source>
        <dbReference type="SAM" id="Phobius"/>
    </source>
</evidence>
<dbReference type="GeneID" id="122130307"/>
<evidence type="ECO:0000313" key="6">
    <source>
        <dbReference type="RefSeq" id="XP_042560939.1"/>
    </source>
</evidence>
<evidence type="ECO:0000256" key="1">
    <source>
        <dbReference type="SAM" id="MobiDB-lite"/>
    </source>
</evidence>
<proteinExistence type="predicted"/>
<feature type="transmembrane region" description="Helical" evidence="2">
    <location>
        <begin position="260"/>
        <end position="283"/>
    </location>
</feature>
<feature type="domain" description="Immunoglobulin" evidence="4">
    <location>
        <begin position="116"/>
        <end position="205"/>
    </location>
</feature>
<dbReference type="Pfam" id="PF07679">
    <property type="entry name" value="I-set"/>
    <property type="match status" value="1"/>
</dbReference>
<keyword evidence="2" id="KW-1133">Transmembrane helix</keyword>
<dbReference type="SMART" id="SM00409">
    <property type="entry name" value="IG"/>
    <property type="match status" value="2"/>
</dbReference>
<dbReference type="Proteomes" id="UP000515152">
    <property type="component" value="Unplaced"/>
</dbReference>
<dbReference type="InterPro" id="IPR013098">
    <property type="entry name" value="Ig_I-set"/>
</dbReference>
<dbReference type="KEGG" id="char:122130307"/>
<name>A0A8M1KGH3_CLUHA</name>
<dbReference type="GO" id="GO:0007155">
    <property type="term" value="P:cell adhesion"/>
    <property type="evidence" value="ECO:0007669"/>
    <property type="project" value="InterPro"/>
</dbReference>
<dbReference type="GO" id="GO:0005886">
    <property type="term" value="C:plasma membrane"/>
    <property type="evidence" value="ECO:0007669"/>
    <property type="project" value="TreeGrafter"/>
</dbReference>
<evidence type="ECO:0000313" key="5">
    <source>
        <dbReference type="Proteomes" id="UP000515152"/>
    </source>
</evidence>
<evidence type="ECO:0000256" key="3">
    <source>
        <dbReference type="SAM" id="SignalP"/>
    </source>
</evidence>
<reference evidence="6" key="1">
    <citation type="submission" date="2025-08" db="UniProtKB">
        <authorList>
            <consortium name="RefSeq"/>
        </authorList>
    </citation>
    <scope>IDENTIFICATION</scope>
</reference>
<keyword evidence="5" id="KW-1185">Reference proteome</keyword>
<dbReference type="GO" id="GO:0005178">
    <property type="term" value="F:integrin binding"/>
    <property type="evidence" value="ECO:0007669"/>
    <property type="project" value="InterPro"/>
</dbReference>
<feature type="compositionally biased region" description="Basic and acidic residues" evidence="1">
    <location>
        <begin position="303"/>
        <end position="316"/>
    </location>
</feature>
<feature type="domain" description="Immunoglobulin" evidence="4">
    <location>
        <begin position="30"/>
        <end position="107"/>
    </location>
</feature>
<feature type="chain" id="PRO_5035432982" evidence="3">
    <location>
        <begin position="25"/>
        <end position="316"/>
    </location>
</feature>
<feature type="region of interest" description="Disordered" evidence="1">
    <location>
        <begin position="285"/>
        <end position="316"/>
    </location>
</feature>
<gene>
    <name evidence="6" type="primary">LOC122130307</name>
</gene>
<dbReference type="RefSeq" id="XP_042560939.1">
    <property type="nucleotide sequence ID" value="XM_042705005.1"/>
</dbReference>